<protein>
    <submittedName>
        <fullName evidence="1">Uncharacterized protein</fullName>
    </submittedName>
</protein>
<organism evidence="1 2">
    <name type="scientific">Littorina saxatilis</name>
    <dbReference type="NCBI Taxonomy" id="31220"/>
    <lineage>
        <taxon>Eukaryota</taxon>
        <taxon>Metazoa</taxon>
        <taxon>Spiralia</taxon>
        <taxon>Lophotrochozoa</taxon>
        <taxon>Mollusca</taxon>
        <taxon>Gastropoda</taxon>
        <taxon>Caenogastropoda</taxon>
        <taxon>Littorinimorpha</taxon>
        <taxon>Littorinoidea</taxon>
        <taxon>Littorinidae</taxon>
        <taxon>Littorina</taxon>
    </lineage>
</organism>
<accession>A0AAN9APU9</accession>
<evidence type="ECO:0000313" key="2">
    <source>
        <dbReference type="Proteomes" id="UP001374579"/>
    </source>
</evidence>
<sequence>MASNVKNWKEDVLQQLKKRNKQQTSSYASLILANNKLLEITGTLKGKNAQLQAEQDQLKAENFQLAVKADSG</sequence>
<gene>
    <name evidence="1" type="ORF">V1264_010394</name>
</gene>
<keyword evidence="2" id="KW-1185">Reference proteome</keyword>
<evidence type="ECO:0000313" key="1">
    <source>
        <dbReference type="EMBL" id="KAK7090624.1"/>
    </source>
</evidence>
<dbReference type="Proteomes" id="UP001374579">
    <property type="component" value="Unassembled WGS sequence"/>
</dbReference>
<comment type="caution">
    <text evidence="1">The sequence shown here is derived from an EMBL/GenBank/DDBJ whole genome shotgun (WGS) entry which is preliminary data.</text>
</comment>
<dbReference type="EMBL" id="JBAMIC010000024">
    <property type="protein sequence ID" value="KAK7090624.1"/>
    <property type="molecule type" value="Genomic_DNA"/>
</dbReference>
<proteinExistence type="predicted"/>
<dbReference type="AlphaFoldDB" id="A0AAN9APU9"/>
<name>A0AAN9APU9_9CAEN</name>
<reference evidence="1 2" key="1">
    <citation type="submission" date="2024-02" db="EMBL/GenBank/DDBJ databases">
        <title>Chromosome-scale genome assembly of the rough periwinkle Littorina saxatilis.</title>
        <authorList>
            <person name="De Jode A."/>
            <person name="Faria R."/>
            <person name="Formenti G."/>
            <person name="Sims Y."/>
            <person name="Smith T.P."/>
            <person name="Tracey A."/>
            <person name="Wood J.M.D."/>
            <person name="Zagrodzka Z.B."/>
            <person name="Johannesson K."/>
            <person name="Butlin R.K."/>
            <person name="Leder E.H."/>
        </authorList>
    </citation>
    <scope>NUCLEOTIDE SEQUENCE [LARGE SCALE GENOMIC DNA]</scope>
    <source>
        <strain evidence="1">Snail1</strain>
        <tissue evidence="1">Muscle</tissue>
    </source>
</reference>